<feature type="domain" description="Alpha-D-phosphohexomutase alpha/beta/alpha" evidence="18">
    <location>
        <begin position="211"/>
        <end position="320"/>
    </location>
</feature>
<evidence type="ECO:0000256" key="4">
    <source>
        <dbReference type="ARBA" id="ARBA00005189"/>
    </source>
</evidence>
<dbReference type="RefSeq" id="WP_380165726.1">
    <property type="nucleotide sequence ID" value="NZ_JBHTNU010000011.1"/>
</dbReference>
<dbReference type="Pfam" id="PF02880">
    <property type="entry name" value="PGM_PMM_III"/>
    <property type="match status" value="1"/>
</dbReference>
<dbReference type="InterPro" id="IPR036900">
    <property type="entry name" value="A-D-PHexomutase_C_sf"/>
</dbReference>
<evidence type="ECO:0000256" key="13">
    <source>
        <dbReference type="ARBA" id="ARBA00041398"/>
    </source>
</evidence>
<accession>A0ABW4CAY3</accession>
<reference evidence="21" key="1">
    <citation type="journal article" date="2019" name="Int. J. Syst. Evol. Microbiol.">
        <title>The Global Catalogue of Microorganisms (GCM) 10K type strain sequencing project: providing services to taxonomists for standard genome sequencing and annotation.</title>
        <authorList>
            <consortium name="The Broad Institute Genomics Platform"/>
            <consortium name="The Broad Institute Genome Sequencing Center for Infectious Disease"/>
            <person name="Wu L."/>
            <person name="Ma J."/>
        </authorList>
    </citation>
    <scope>NUCLEOTIDE SEQUENCE [LARGE SCALE GENOMIC DNA]</scope>
    <source>
        <strain evidence="21">S1</strain>
    </source>
</reference>
<evidence type="ECO:0000256" key="11">
    <source>
        <dbReference type="ARBA" id="ARBA00023235"/>
    </source>
</evidence>
<evidence type="ECO:0000259" key="18">
    <source>
        <dbReference type="Pfam" id="PF02879"/>
    </source>
</evidence>
<protein>
    <recommendedName>
        <fullName evidence="12">Phosphoglucomutase</fullName>
        <ecNumber evidence="6">5.4.2.2</ecNumber>
    </recommendedName>
    <alternativeName>
        <fullName evidence="14">Alpha-phosphoglucomutase</fullName>
    </alternativeName>
    <alternativeName>
        <fullName evidence="13">Glucose phosphomutase</fullName>
    </alternativeName>
</protein>
<evidence type="ECO:0000259" key="17">
    <source>
        <dbReference type="Pfam" id="PF02878"/>
    </source>
</evidence>
<dbReference type="EC" id="5.4.2.2" evidence="6"/>
<dbReference type="Pfam" id="PF02879">
    <property type="entry name" value="PGM_PMM_II"/>
    <property type="match status" value="1"/>
</dbReference>
<evidence type="ECO:0000313" key="21">
    <source>
        <dbReference type="Proteomes" id="UP001597282"/>
    </source>
</evidence>
<dbReference type="InterPro" id="IPR005841">
    <property type="entry name" value="Alpha-D-phosphohexomutase_SF"/>
</dbReference>
<keyword evidence="10 15" id="KW-0460">Magnesium</keyword>
<dbReference type="PROSITE" id="PS00710">
    <property type="entry name" value="PGM_PMM"/>
    <property type="match status" value="1"/>
</dbReference>
<evidence type="ECO:0000256" key="2">
    <source>
        <dbReference type="ARBA" id="ARBA00001946"/>
    </source>
</evidence>
<evidence type="ECO:0000256" key="5">
    <source>
        <dbReference type="ARBA" id="ARBA00010231"/>
    </source>
</evidence>
<comment type="catalytic activity">
    <reaction evidence="1">
        <text>alpha-D-glucose 1-phosphate = alpha-D-glucose 6-phosphate</text>
        <dbReference type="Rhea" id="RHEA:23536"/>
        <dbReference type="ChEBI" id="CHEBI:58225"/>
        <dbReference type="ChEBI" id="CHEBI:58601"/>
        <dbReference type="EC" id="5.4.2.2"/>
    </reaction>
</comment>
<feature type="domain" description="Alpha-D-phosphohexomutase alpha/beta/alpha" evidence="19">
    <location>
        <begin position="328"/>
        <end position="454"/>
    </location>
</feature>
<keyword evidence="7" id="KW-0313">Glucose metabolism</keyword>
<evidence type="ECO:0000256" key="15">
    <source>
        <dbReference type="RuleBase" id="RU004326"/>
    </source>
</evidence>
<dbReference type="InterPro" id="IPR005846">
    <property type="entry name" value="A-D-PHexomutase_a/b/a-III"/>
</dbReference>
<evidence type="ECO:0000259" key="19">
    <source>
        <dbReference type="Pfam" id="PF02880"/>
    </source>
</evidence>
<dbReference type="InterPro" id="IPR005844">
    <property type="entry name" value="A-D-PHexomutase_a/b/a-I"/>
</dbReference>
<evidence type="ECO:0000256" key="8">
    <source>
        <dbReference type="ARBA" id="ARBA00022553"/>
    </source>
</evidence>
<dbReference type="Gene3D" id="3.40.120.10">
    <property type="entry name" value="Alpha-D-Glucose-1,6-Bisphosphate, subunit A, domain 3"/>
    <property type="match status" value="3"/>
</dbReference>
<comment type="pathway">
    <text evidence="3">Glycolipid metabolism; diglucosyl-diacylglycerol biosynthesis.</text>
</comment>
<comment type="pathway">
    <text evidence="4">Lipid metabolism.</text>
</comment>
<dbReference type="Pfam" id="PF00408">
    <property type="entry name" value="PGM_PMM_IV"/>
    <property type="match status" value="1"/>
</dbReference>
<dbReference type="InterPro" id="IPR005843">
    <property type="entry name" value="A-D-PHexomutase_C"/>
</dbReference>
<comment type="caution">
    <text evidence="20">The sequence shown here is derived from an EMBL/GenBank/DDBJ whole genome shotgun (WGS) entry which is preliminary data.</text>
</comment>
<proteinExistence type="inferred from homology"/>
<keyword evidence="21" id="KW-1185">Reference proteome</keyword>
<dbReference type="PANTHER" id="PTHR45745:SF1">
    <property type="entry name" value="PHOSPHOGLUCOMUTASE 2B-RELATED"/>
    <property type="match status" value="1"/>
</dbReference>
<dbReference type="GO" id="GO:0016853">
    <property type="term" value="F:isomerase activity"/>
    <property type="evidence" value="ECO:0007669"/>
    <property type="project" value="UniProtKB-KW"/>
</dbReference>
<gene>
    <name evidence="20" type="ORF">ACFQ4Y_11740</name>
</gene>
<comment type="similarity">
    <text evidence="5 15">Belongs to the phosphohexose mutase family.</text>
</comment>
<dbReference type="PANTHER" id="PTHR45745">
    <property type="entry name" value="PHOSPHOMANNOMUTASE 45A"/>
    <property type="match status" value="1"/>
</dbReference>
<evidence type="ECO:0000313" key="20">
    <source>
        <dbReference type="EMBL" id="MFD1427577.1"/>
    </source>
</evidence>
<keyword evidence="7" id="KW-0119">Carbohydrate metabolism</keyword>
<evidence type="ECO:0000259" key="16">
    <source>
        <dbReference type="Pfam" id="PF00408"/>
    </source>
</evidence>
<dbReference type="InterPro" id="IPR016055">
    <property type="entry name" value="A-D-PHexomutase_a/b/a-I/II/III"/>
</dbReference>
<dbReference type="SUPFAM" id="SSF55957">
    <property type="entry name" value="Phosphoglucomutase, C-terminal domain"/>
    <property type="match status" value="1"/>
</dbReference>
<organism evidence="20 21">
    <name type="scientific">Kroppenstedtia sanguinis</name>
    <dbReference type="NCBI Taxonomy" id="1380684"/>
    <lineage>
        <taxon>Bacteria</taxon>
        <taxon>Bacillati</taxon>
        <taxon>Bacillota</taxon>
        <taxon>Bacilli</taxon>
        <taxon>Bacillales</taxon>
        <taxon>Thermoactinomycetaceae</taxon>
        <taxon>Kroppenstedtia</taxon>
    </lineage>
</organism>
<dbReference type="CDD" id="cd05799">
    <property type="entry name" value="PGM2"/>
    <property type="match status" value="1"/>
</dbReference>
<dbReference type="InterPro" id="IPR005845">
    <property type="entry name" value="A-D-PHexomutase_a/b/a-II"/>
</dbReference>
<evidence type="ECO:0000256" key="1">
    <source>
        <dbReference type="ARBA" id="ARBA00000443"/>
    </source>
</evidence>
<feature type="domain" description="Alpha-D-phosphohexomutase alpha/beta/alpha" evidence="17">
    <location>
        <begin position="47"/>
        <end position="180"/>
    </location>
</feature>
<evidence type="ECO:0000256" key="14">
    <source>
        <dbReference type="ARBA" id="ARBA00041467"/>
    </source>
</evidence>
<dbReference type="Proteomes" id="UP001597282">
    <property type="component" value="Unassembled WGS sequence"/>
</dbReference>
<keyword evidence="8" id="KW-0597">Phosphoprotein</keyword>
<comment type="cofactor">
    <cofactor evidence="2">
        <name>Mg(2+)</name>
        <dbReference type="ChEBI" id="CHEBI:18420"/>
    </cofactor>
</comment>
<dbReference type="InterPro" id="IPR016066">
    <property type="entry name" value="A-D-PHexomutase_CS"/>
</dbReference>
<evidence type="ECO:0000256" key="3">
    <source>
        <dbReference type="ARBA" id="ARBA00005164"/>
    </source>
</evidence>
<dbReference type="EMBL" id="JBHTNU010000011">
    <property type="protein sequence ID" value="MFD1427577.1"/>
    <property type="molecule type" value="Genomic_DNA"/>
</dbReference>
<sequence length="571" mass="63486">MTRERQAEDLLELWLKDPVIDQETKDELCSIAQDSKEVMDRFHKDLEFGTGGLRGLMGAGSNRINRYTVGKATQGLAQYLLQLENSPSAVIAYDSRRHSAEFALEAALVLAGNGIRTKLFKEMRPTPELSFAVRYLQTTAGIVITASHNPAPYNGYKVYGREGGQLLPEAATQVLSWIRQIHSFADIQKMTRKEAEENQLLEWIGDEVDEAYLEAVTSVSVQPEGTRPIKQRLGIVYTPLHGSGNLPVRQVLQRTGFKRVYVVKEQEEPDPLFSTVETPNPEDPKVLAKAIRLAEQMEADLVIGTDPDADRIGVAISDGKGGYTPLTGNQTGVLILHYLLSTMKKRGTLPPKGAMVKTVVTGEMGARIAQIYGVEVFNTLTGFKYIGQKIEEFRRSGDYQFIFGYEESCGYLAGTHAREKDAVVTAMLLSEAAAEYQSQGKSLYVVLEELYQTYGYFAEGMQTRTLQGMEGARKIQEIMADWRQNPPQRIAGVPLLGMEDFAQGLYGLPKENMLKFHLPEGAWICLRPSGTEPKIKIYFATIGPSALEAAQQLQQLIQGVGRRIDEYLRGC</sequence>
<keyword evidence="11 20" id="KW-0413">Isomerase</keyword>
<dbReference type="Pfam" id="PF02878">
    <property type="entry name" value="PGM_PMM_I"/>
    <property type="match status" value="1"/>
</dbReference>
<dbReference type="SUPFAM" id="SSF53738">
    <property type="entry name" value="Phosphoglucomutase, first 3 domains"/>
    <property type="match status" value="3"/>
</dbReference>
<feature type="domain" description="Alpha-D-phosphohexomutase C-terminal" evidence="16">
    <location>
        <begin position="510"/>
        <end position="539"/>
    </location>
</feature>
<evidence type="ECO:0000256" key="12">
    <source>
        <dbReference type="ARBA" id="ARBA00039995"/>
    </source>
</evidence>
<evidence type="ECO:0000256" key="7">
    <source>
        <dbReference type="ARBA" id="ARBA00022526"/>
    </source>
</evidence>
<dbReference type="PRINTS" id="PR00509">
    <property type="entry name" value="PGMPMM"/>
</dbReference>
<evidence type="ECO:0000256" key="9">
    <source>
        <dbReference type="ARBA" id="ARBA00022723"/>
    </source>
</evidence>
<evidence type="ECO:0000256" key="10">
    <source>
        <dbReference type="ARBA" id="ARBA00022842"/>
    </source>
</evidence>
<name>A0ABW4CAY3_9BACL</name>
<dbReference type="Gene3D" id="3.30.310.50">
    <property type="entry name" value="Alpha-D-phosphohexomutase, C-terminal domain"/>
    <property type="match status" value="1"/>
</dbReference>
<evidence type="ECO:0000256" key="6">
    <source>
        <dbReference type="ARBA" id="ARBA00012728"/>
    </source>
</evidence>
<keyword evidence="9 15" id="KW-0479">Metal-binding</keyword>